<dbReference type="Proteomes" id="UP001596548">
    <property type="component" value="Unassembled WGS sequence"/>
</dbReference>
<sequence length="991" mass="108336">MRIRLLGGFGVDRDGGAPVEAREWRLRKARTLVKLLALAPEQRLHREVLLETLWPGKDAAAAANNLHQALHVARRALAGDGDPGELLKLRDDVVVLHAGGPVDVDVLRFERTAAQDPRAAVALYAGDLLPEDRFEDWAARRREELRHTFCELLVGLGEHERALAVDPLHERAVRGLMRQLADAGRRSEALARYERLRDELAAEYGTDPDDETRDLFRELLVEKAGRTNLGEPLTSFVGREREIGEVHRLLTRGGLLTLTGVGGAGKTRLAEEAARRRIPRYRDGVWFAELARVADPGLVPDAVAAALGLDPAAGGNPLRTLAGRLRDRTLLLVLDNCEHLLTACAELTVAVRRSCPGVTLLATSREPLHVPGEVTFRVPSLEVPDGADRETASVRLFVERARDVRVDFALHDGNAADVAEICRRLDGIPLALELAAARMSHLEPAEIAERLSGALSLLRGQGAEVNRHATLRAALEWSHDLLGPDEQALLRRLAVFAGSFSLTAAERIGADENVLGRLVDKSLVQVERAGDRSRYRLLETIRQLAREKLVAAGEEAEFEAAHCRFFIRLAADSDPDGGASGIVVERPQLLDIDHDNLRAALGWAVRHDPEQALRLGVSLWRYWLARGHFVEGAAWLQRILGVAATPSPLRSRASFALAILEARKGLGARLRPLADAAVADDAESEEARLMRGFLLLGVSDLDEVEQVTQNSDHATARWLAALTALFREDVPAARERFVAFLRELEVTDPDELPRLPVVTLCVPLVPLGAGTVPIFEESWLLGRRVGAVQGHAYACSALAYAHRLAGDLPAALDSTERAVEEFARIDDPAGLAHALNHLGCVERDARRFDAAEKHLREGLRLREQLGDRRAENLSLANLGLLAAAAGDATEGRRLARRALDRGEAVDDGPGTGGALLNLAVVELFAGRRERARALADQATRSFQDQGYLRVEAWARLLAAELGAPGEHAAKAREIFRRLGCRIGLPRALNFR</sequence>
<evidence type="ECO:0000259" key="1">
    <source>
        <dbReference type="SMART" id="SM01043"/>
    </source>
</evidence>
<dbReference type="Gene3D" id="1.10.10.10">
    <property type="entry name" value="Winged helix-like DNA-binding domain superfamily/Winged helix DNA-binding domain"/>
    <property type="match status" value="1"/>
</dbReference>
<feature type="domain" description="Bacterial transcriptional activator" evidence="1">
    <location>
        <begin position="104"/>
        <end position="220"/>
    </location>
</feature>
<dbReference type="InterPro" id="IPR016032">
    <property type="entry name" value="Sig_transdc_resp-reg_C-effctor"/>
</dbReference>
<dbReference type="Pfam" id="PF13374">
    <property type="entry name" value="TPR_10"/>
    <property type="match status" value="1"/>
</dbReference>
<dbReference type="Gene3D" id="1.25.40.10">
    <property type="entry name" value="Tetratricopeptide repeat domain"/>
    <property type="match status" value="2"/>
</dbReference>
<dbReference type="Pfam" id="PF13424">
    <property type="entry name" value="TPR_12"/>
    <property type="match status" value="1"/>
</dbReference>
<keyword evidence="3" id="KW-1185">Reference proteome</keyword>
<dbReference type="SUPFAM" id="SSF48452">
    <property type="entry name" value="TPR-like"/>
    <property type="match status" value="2"/>
</dbReference>
<dbReference type="Pfam" id="PF25872">
    <property type="entry name" value="HTH_77"/>
    <property type="match status" value="1"/>
</dbReference>
<dbReference type="SUPFAM" id="SSF46894">
    <property type="entry name" value="C-terminal effector domain of the bipartite response regulators"/>
    <property type="match status" value="1"/>
</dbReference>
<dbReference type="InterPro" id="IPR005158">
    <property type="entry name" value="BTAD"/>
</dbReference>
<comment type="caution">
    <text evidence="2">The sequence shown here is derived from an EMBL/GenBank/DDBJ whole genome shotgun (WGS) entry which is preliminary data.</text>
</comment>
<gene>
    <name evidence="2" type="ORF">ACFQS1_02935</name>
</gene>
<evidence type="ECO:0000313" key="3">
    <source>
        <dbReference type="Proteomes" id="UP001596548"/>
    </source>
</evidence>
<accession>A0ABW2HKA3</accession>
<dbReference type="InterPro" id="IPR027417">
    <property type="entry name" value="P-loop_NTPase"/>
</dbReference>
<dbReference type="RefSeq" id="WP_378964368.1">
    <property type="nucleotide sequence ID" value="NZ_JBHTBJ010000001.1"/>
</dbReference>
<dbReference type="PRINTS" id="PR00364">
    <property type="entry name" value="DISEASERSIST"/>
</dbReference>
<evidence type="ECO:0000313" key="2">
    <source>
        <dbReference type="EMBL" id="MFC7272925.1"/>
    </source>
</evidence>
<dbReference type="SUPFAM" id="SSF52540">
    <property type="entry name" value="P-loop containing nucleoside triphosphate hydrolases"/>
    <property type="match status" value="1"/>
</dbReference>
<proteinExistence type="predicted"/>
<protein>
    <submittedName>
        <fullName evidence="2">BTAD domain-containing putative transcriptional regulator</fullName>
    </submittedName>
</protein>
<dbReference type="SMART" id="SM00028">
    <property type="entry name" value="TPR"/>
    <property type="match status" value="3"/>
</dbReference>
<dbReference type="PANTHER" id="PTHR47691">
    <property type="entry name" value="REGULATOR-RELATED"/>
    <property type="match status" value="1"/>
</dbReference>
<dbReference type="Pfam" id="PF03704">
    <property type="entry name" value="BTAD"/>
    <property type="match status" value="1"/>
</dbReference>
<dbReference type="InterPro" id="IPR058852">
    <property type="entry name" value="HTH_77"/>
</dbReference>
<dbReference type="InterPro" id="IPR036388">
    <property type="entry name" value="WH-like_DNA-bd_sf"/>
</dbReference>
<organism evidence="2 3">
    <name type="scientific">Paractinoplanes rhizophilus</name>
    <dbReference type="NCBI Taxonomy" id="1416877"/>
    <lineage>
        <taxon>Bacteria</taxon>
        <taxon>Bacillati</taxon>
        <taxon>Actinomycetota</taxon>
        <taxon>Actinomycetes</taxon>
        <taxon>Micromonosporales</taxon>
        <taxon>Micromonosporaceae</taxon>
        <taxon>Paractinoplanes</taxon>
    </lineage>
</organism>
<name>A0ABW2HKA3_9ACTN</name>
<dbReference type="SMART" id="SM01043">
    <property type="entry name" value="BTAD"/>
    <property type="match status" value="1"/>
</dbReference>
<dbReference type="PANTHER" id="PTHR47691:SF3">
    <property type="entry name" value="HTH-TYPE TRANSCRIPTIONAL REGULATOR RV0890C-RELATED"/>
    <property type="match status" value="1"/>
</dbReference>
<reference evidence="3" key="1">
    <citation type="journal article" date="2019" name="Int. J. Syst. Evol. Microbiol.">
        <title>The Global Catalogue of Microorganisms (GCM) 10K type strain sequencing project: providing services to taxonomists for standard genome sequencing and annotation.</title>
        <authorList>
            <consortium name="The Broad Institute Genomics Platform"/>
            <consortium name="The Broad Institute Genome Sequencing Center for Infectious Disease"/>
            <person name="Wu L."/>
            <person name="Ma J."/>
        </authorList>
    </citation>
    <scope>NUCLEOTIDE SEQUENCE [LARGE SCALE GENOMIC DNA]</scope>
    <source>
        <strain evidence="3">XZYJT-10</strain>
    </source>
</reference>
<dbReference type="InterPro" id="IPR011990">
    <property type="entry name" value="TPR-like_helical_dom_sf"/>
</dbReference>
<dbReference type="EMBL" id="JBHTBJ010000001">
    <property type="protein sequence ID" value="MFC7272925.1"/>
    <property type="molecule type" value="Genomic_DNA"/>
</dbReference>
<dbReference type="InterPro" id="IPR019734">
    <property type="entry name" value="TPR_rpt"/>
</dbReference>